<sequence length="154" mass="17471">FAANREILDQFAEEHGAHLIADRDLLEVKSSTEIVQGELLNRIKLAKAEADKKASDEEALRERFKREEVEKAASEKTATPEPDLTDSPFNRPKATITQKTLTQSEVEEWDMVKKQILEAFAVIKPMRGKLRHARNNAKLDGLAVAINHAWKQWA</sequence>
<organism evidence="2 3">
    <name type="scientific">Luteolibacter pohnpeiensis</name>
    <dbReference type="NCBI Taxonomy" id="454153"/>
    <lineage>
        <taxon>Bacteria</taxon>
        <taxon>Pseudomonadati</taxon>
        <taxon>Verrucomicrobiota</taxon>
        <taxon>Verrucomicrobiia</taxon>
        <taxon>Verrucomicrobiales</taxon>
        <taxon>Verrucomicrobiaceae</taxon>
        <taxon>Luteolibacter</taxon>
    </lineage>
</organism>
<gene>
    <name evidence="2" type="ORF">JIN85_20640</name>
</gene>
<name>A0A934S841_9BACT</name>
<keyword evidence="3" id="KW-1185">Reference proteome</keyword>
<evidence type="ECO:0000313" key="3">
    <source>
        <dbReference type="Proteomes" id="UP000603141"/>
    </source>
</evidence>
<protein>
    <submittedName>
        <fullName evidence="2">Uncharacterized protein</fullName>
    </submittedName>
</protein>
<evidence type="ECO:0000313" key="2">
    <source>
        <dbReference type="EMBL" id="MBK1884830.1"/>
    </source>
</evidence>
<evidence type="ECO:0000256" key="1">
    <source>
        <dbReference type="SAM" id="MobiDB-lite"/>
    </source>
</evidence>
<feature type="compositionally biased region" description="Basic and acidic residues" evidence="1">
    <location>
        <begin position="48"/>
        <end position="74"/>
    </location>
</feature>
<comment type="caution">
    <text evidence="2">The sequence shown here is derived from an EMBL/GenBank/DDBJ whole genome shotgun (WGS) entry which is preliminary data.</text>
</comment>
<dbReference type="EMBL" id="JAENIJ010000130">
    <property type="protein sequence ID" value="MBK1884830.1"/>
    <property type="molecule type" value="Genomic_DNA"/>
</dbReference>
<accession>A0A934S841</accession>
<proteinExistence type="predicted"/>
<feature type="non-terminal residue" evidence="2">
    <location>
        <position position="1"/>
    </location>
</feature>
<dbReference type="Proteomes" id="UP000603141">
    <property type="component" value="Unassembled WGS sequence"/>
</dbReference>
<feature type="region of interest" description="Disordered" evidence="1">
    <location>
        <begin position="48"/>
        <end position="101"/>
    </location>
</feature>
<dbReference type="AlphaFoldDB" id="A0A934S841"/>
<reference evidence="2" key="1">
    <citation type="submission" date="2021-01" db="EMBL/GenBank/DDBJ databases">
        <title>Modified the classification status of verrucomicrobia.</title>
        <authorList>
            <person name="Feng X."/>
        </authorList>
    </citation>
    <scope>NUCLEOTIDE SEQUENCE</scope>
    <source>
        <strain evidence="2">KCTC 22041</strain>
    </source>
</reference>
<dbReference type="RefSeq" id="WP_200274375.1">
    <property type="nucleotide sequence ID" value="NZ_JAENIJ010000130.1"/>
</dbReference>